<evidence type="ECO:0000313" key="2">
    <source>
        <dbReference type="EMBL" id="KAL0909681.1"/>
    </source>
</evidence>
<comment type="caution">
    <text evidence="2">The sequence shown here is derived from an EMBL/GenBank/DDBJ whole genome shotgun (WGS) entry which is preliminary data.</text>
</comment>
<organism evidence="2 3">
    <name type="scientific">Dendrobium thyrsiflorum</name>
    <name type="common">Pinecone-like raceme dendrobium</name>
    <name type="synonym">Orchid</name>
    <dbReference type="NCBI Taxonomy" id="117978"/>
    <lineage>
        <taxon>Eukaryota</taxon>
        <taxon>Viridiplantae</taxon>
        <taxon>Streptophyta</taxon>
        <taxon>Embryophyta</taxon>
        <taxon>Tracheophyta</taxon>
        <taxon>Spermatophyta</taxon>
        <taxon>Magnoliopsida</taxon>
        <taxon>Liliopsida</taxon>
        <taxon>Asparagales</taxon>
        <taxon>Orchidaceae</taxon>
        <taxon>Epidendroideae</taxon>
        <taxon>Malaxideae</taxon>
        <taxon>Dendrobiinae</taxon>
        <taxon>Dendrobium</taxon>
    </lineage>
</organism>
<dbReference type="Proteomes" id="UP001552299">
    <property type="component" value="Unassembled WGS sequence"/>
</dbReference>
<feature type="transmembrane region" description="Helical" evidence="1">
    <location>
        <begin position="157"/>
        <end position="176"/>
    </location>
</feature>
<keyword evidence="1" id="KW-0472">Membrane</keyword>
<reference evidence="2 3" key="1">
    <citation type="journal article" date="2024" name="Plant Biotechnol. J.">
        <title>Dendrobium thyrsiflorum genome and its molecular insights into genes involved in important horticultural traits.</title>
        <authorList>
            <person name="Chen B."/>
            <person name="Wang J.Y."/>
            <person name="Zheng P.J."/>
            <person name="Li K.L."/>
            <person name="Liang Y.M."/>
            <person name="Chen X.F."/>
            <person name="Zhang C."/>
            <person name="Zhao X."/>
            <person name="He X."/>
            <person name="Zhang G.Q."/>
            <person name="Liu Z.J."/>
            <person name="Xu Q."/>
        </authorList>
    </citation>
    <scope>NUCLEOTIDE SEQUENCE [LARGE SCALE GENOMIC DNA]</scope>
    <source>
        <strain evidence="2">GZMU011</strain>
    </source>
</reference>
<accession>A0ABD0UHA1</accession>
<gene>
    <name evidence="2" type="ORF">M5K25_020569</name>
</gene>
<evidence type="ECO:0000313" key="3">
    <source>
        <dbReference type="Proteomes" id="UP001552299"/>
    </source>
</evidence>
<sequence>MVGERVKVRRWLTNRWNLVVVGKNSVSGQKTGESSSVVIEQTEVHRWSSNKQKSNGGQEELWWWSTNGRKSGGGRRTGECPLVVQEQVEVRRWSGKKSGGARRKGGSPKVVNEQAEVRRWSTASQLPNSSLLFLLSSPLLHVKNGGLFLVFWEWHDLLFYLFLFWFSPLLWLWAMANLSSSYPSNPWVSAISDGKNRSFNDVLAGAVSSSSFQMDLVHASFKGVPTLMFYESVVSKLAASFTFTLECDVEEAMEEGEIVIDEIRGQHHGVENGCKNRNVFKNIFVNISNAEDKFSINRFVALFHRRGDSVEVGDLTPDLTPHPE</sequence>
<dbReference type="AlphaFoldDB" id="A0ABD0UHA1"/>
<keyword evidence="3" id="KW-1185">Reference proteome</keyword>
<keyword evidence="1" id="KW-0812">Transmembrane</keyword>
<dbReference type="EMBL" id="JANQDX010000016">
    <property type="protein sequence ID" value="KAL0909681.1"/>
    <property type="molecule type" value="Genomic_DNA"/>
</dbReference>
<proteinExistence type="predicted"/>
<protein>
    <submittedName>
        <fullName evidence="2">Uncharacterized protein</fullName>
    </submittedName>
</protein>
<evidence type="ECO:0000256" key="1">
    <source>
        <dbReference type="SAM" id="Phobius"/>
    </source>
</evidence>
<keyword evidence="1" id="KW-1133">Transmembrane helix</keyword>
<name>A0ABD0UHA1_DENTH</name>